<keyword evidence="7" id="KW-0966">Cell projection</keyword>
<dbReference type="SUPFAM" id="SSF54001">
    <property type="entry name" value="Cysteine proteinases"/>
    <property type="match status" value="1"/>
</dbReference>
<evidence type="ECO:0000313" key="11">
    <source>
        <dbReference type="Proteomes" id="UP000694548"/>
    </source>
</evidence>
<dbReference type="GO" id="GO:0030317">
    <property type="term" value="P:flagellated sperm motility"/>
    <property type="evidence" value="ECO:0007669"/>
    <property type="project" value="TreeGrafter"/>
</dbReference>
<feature type="region of interest" description="Disordered" evidence="8">
    <location>
        <begin position="233"/>
        <end position="277"/>
    </location>
</feature>
<keyword evidence="4" id="KW-0282">Flagellum</keyword>
<dbReference type="Proteomes" id="UP000694548">
    <property type="component" value="Chromosome sgr15"/>
</dbReference>
<feature type="compositionally biased region" description="Basic and acidic residues" evidence="8">
    <location>
        <begin position="252"/>
        <end position="276"/>
    </location>
</feature>
<evidence type="ECO:0000256" key="1">
    <source>
        <dbReference type="ARBA" id="ARBA00004230"/>
    </source>
</evidence>
<comment type="subcellular location">
    <subcellularLocation>
        <location evidence="1">Cell projection</location>
        <location evidence="1">Cilium</location>
        <location evidence="1">Flagellum</location>
    </subcellularLocation>
    <subcellularLocation>
        <location evidence="2">Cytoplasm</location>
        <location evidence="2">Cytoskeleton</location>
        <location evidence="2">Cilium axoneme</location>
    </subcellularLocation>
</comment>
<accession>A0A8C6KUJ6</accession>
<reference evidence="10" key="3">
    <citation type="submission" date="2025-09" db="UniProtKB">
        <authorList>
            <consortium name="Ensembl"/>
        </authorList>
    </citation>
    <scope>IDENTIFICATION</scope>
</reference>
<dbReference type="GO" id="GO:0005930">
    <property type="term" value="C:axoneme"/>
    <property type="evidence" value="ECO:0007669"/>
    <property type="project" value="UniProtKB-SubCell"/>
</dbReference>
<dbReference type="Ensembl" id="ENSNFUT00015010859.1">
    <property type="protein sequence ID" value="ENSNFUP00015010340.1"/>
    <property type="gene ID" value="ENSNFUG00015005091.1"/>
</dbReference>
<evidence type="ECO:0000259" key="9">
    <source>
        <dbReference type="Pfam" id="PF24667"/>
    </source>
</evidence>
<feature type="domain" description="Dynein regulatory complex subunit 7 MORN" evidence="9">
    <location>
        <begin position="373"/>
        <end position="639"/>
    </location>
</feature>
<comment type="similarity">
    <text evidence="3">Belongs to the DRC7 family.</text>
</comment>
<keyword evidence="11" id="KW-1185">Reference proteome</keyword>
<organism evidence="10 11">
    <name type="scientific">Nothobranchius furzeri</name>
    <name type="common">Turquoise killifish</name>
    <dbReference type="NCBI Taxonomy" id="105023"/>
    <lineage>
        <taxon>Eukaryota</taxon>
        <taxon>Metazoa</taxon>
        <taxon>Chordata</taxon>
        <taxon>Craniata</taxon>
        <taxon>Vertebrata</taxon>
        <taxon>Euteleostomi</taxon>
        <taxon>Actinopterygii</taxon>
        <taxon>Neopterygii</taxon>
        <taxon>Teleostei</taxon>
        <taxon>Neoteleostei</taxon>
        <taxon>Acanthomorphata</taxon>
        <taxon>Ovalentaria</taxon>
        <taxon>Atherinomorphae</taxon>
        <taxon>Cyprinodontiformes</taxon>
        <taxon>Nothobranchiidae</taxon>
        <taxon>Nothobranchius</taxon>
    </lineage>
</organism>
<reference evidence="10" key="2">
    <citation type="submission" date="2025-08" db="UniProtKB">
        <authorList>
            <consortium name="Ensembl"/>
        </authorList>
    </citation>
    <scope>IDENTIFICATION</scope>
</reference>
<evidence type="ECO:0000256" key="6">
    <source>
        <dbReference type="ARBA" id="ARBA00023069"/>
    </source>
</evidence>
<feature type="region of interest" description="Disordered" evidence="8">
    <location>
        <begin position="10"/>
        <end position="35"/>
    </location>
</feature>
<feature type="region of interest" description="Disordered" evidence="8">
    <location>
        <begin position="631"/>
        <end position="675"/>
    </location>
</feature>
<keyword evidence="5" id="KW-0175">Coiled coil</keyword>
<evidence type="ECO:0000256" key="2">
    <source>
        <dbReference type="ARBA" id="ARBA00004430"/>
    </source>
</evidence>
<feature type="compositionally biased region" description="Acidic residues" evidence="8">
    <location>
        <begin position="659"/>
        <end position="675"/>
    </location>
</feature>
<keyword evidence="6" id="KW-0969">Cilium</keyword>
<evidence type="ECO:0000256" key="4">
    <source>
        <dbReference type="ARBA" id="ARBA00022846"/>
    </source>
</evidence>
<feature type="compositionally biased region" description="Basic residues" evidence="8">
    <location>
        <begin position="239"/>
        <end position="251"/>
    </location>
</feature>
<protein>
    <recommendedName>
        <fullName evidence="9">Dynein regulatory complex subunit 7 MORN domain-containing protein</fullName>
    </recommendedName>
</protein>
<dbReference type="GO" id="GO:0031514">
    <property type="term" value="C:motile cilium"/>
    <property type="evidence" value="ECO:0007669"/>
    <property type="project" value="UniProtKB-SubCell"/>
</dbReference>
<evidence type="ECO:0000256" key="3">
    <source>
        <dbReference type="ARBA" id="ARBA00010738"/>
    </source>
</evidence>
<dbReference type="AlphaFoldDB" id="A0A8C6KUJ6"/>
<evidence type="ECO:0000256" key="8">
    <source>
        <dbReference type="SAM" id="MobiDB-lite"/>
    </source>
</evidence>
<reference evidence="10" key="1">
    <citation type="submission" date="2014-08" db="EMBL/GenBank/DDBJ databases">
        <authorList>
            <person name="Senf B."/>
            <person name="Petzold A."/>
            <person name="Downie B.R."/>
            <person name="Koch P."/>
            <person name="Platzer M."/>
        </authorList>
    </citation>
    <scope>NUCLEOTIDE SEQUENCE [LARGE SCALE GENOMIC DNA]</scope>
    <source>
        <strain evidence="10">GRZ</strain>
    </source>
</reference>
<feature type="compositionally biased region" description="Basic and acidic residues" evidence="8">
    <location>
        <begin position="10"/>
        <end position="31"/>
    </location>
</feature>
<evidence type="ECO:0000256" key="7">
    <source>
        <dbReference type="ARBA" id="ARBA00023273"/>
    </source>
</evidence>
<dbReference type="PANTHER" id="PTHR35249">
    <property type="entry name" value="DYNEIN REGULATORY COMPLEX SUBUNIT 7"/>
    <property type="match status" value="1"/>
</dbReference>
<feature type="compositionally biased region" description="Acidic residues" evidence="8">
    <location>
        <begin position="634"/>
        <end position="643"/>
    </location>
</feature>
<evidence type="ECO:0000313" key="10">
    <source>
        <dbReference type="Ensembl" id="ENSNFUP00015010340.1"/>
    </source>
</evidence>
<gene>
    <name evidence="10" type="primary">ccdc135</name>
</gene>
<name>A0A8C6KUJ6_NOTFU</name>
<dbReference type="GeneTree" id="ENSGT00940000166641"/>
<proteinExistence type="inferred from homology"/>
<dbReference type="PANTHER" id="PTHR35249:SF2">
    <property type="entry name" value="DYNEIN REGULATORY COMPLEX SUBUNIT 7"/>
    <property type="match status" value="1"/>
</dbReference>
<dbReference type="InterPro" id="IPR038765">
    <property type="entry name" value="Papain-like_cys_pep_sf"/>
</dbReference>
<dbReference type="Pfam" id="PF24667">
    <property type="entry name" value="MORN_DRC7"/>
    <property type="match status" value="1"/>
</dbReference>
<dbReference type="InterPro" id="IPR056291">
    <property type="entry name" value="MORN_DRC7"/>
</dbReference>
<sequence>MFHVIKEKAEISEEEEMEKKRQELKQTDQKEAPTNCWVSDHQELHPESYRINSPAETRLVTLAENFQLQYSRQYPDRRPLLLCPLNECGVRKFVSTTIRPSPTGRCGLQTWQGCAALVADLLMLEPLDPPTELPSELFSPTSVLRRQTGTCFDFATLLCSLLLGISYDAYCVSGYADRQVCLLDRSQERCPLLDTQKFVSTTIRPTPTGRCDLQTWQGCAALVADLPVSEQKQTENKYGLRRPRNRSRHILKQQEEKSHEAAAQKREPGEEVERPPSVHSLHGNWVHCWVLVLSGRSNVQENFFIDPLTGNSFPTDHQRFLGIESVWNHRSYYVNRQVCSSGCKAALPRVFEMPRSWVGSIAISEKDQVRRWPDGKKVTRFRKANLEEFVPGVNADGLVTRLTTYRDPSCSEVAMVKEWYSNGRDHLEEKEINKLDGCISERFSPNKHTEILFYRRKSLPSGAEQEVEFSCRRTDHLVRRVMLPREVVDYFQDRIDFLYYRRICFNEQLDSLPHESDVLTIVERFHRNTIKPANEDVAQREFLVSLNRIELTFHLMDHHLIPSKMSFRMLKAHERFRPDQVSIFQVDESVRPLTSMTQLRMLTDLLDELEQLFQTVKDVLSEVSEITNFIEQRQEEEEEELSSEESGSTRSDGISPDVLEQEDPELQDVQDDSSS</sequence>
<evidence type="ECO:0000256" key="5">
    <source>
        <dbReference type="ARBA" id="ARBA00023054"/>
    </source>
</evidence>
<dbReference type="InterPro" id="IPR033551">
    <property type="entry name" value="DRC7/lobo"/>
</dbReference>